<evidence type="ECO:0000313" key="2">
    <source>
        <dbReference type="EMBL" id="CBJ48588.1"/>
    </source>
</evidence>
<name>D7FZW3_ECTSI</name>
<gene>
    <name evidence="2" type="ORF">Esi_0039_0036</name>
</gene>
<dbReference type="AlphaFoldDB" id="D7FZW3"/>
<evidence type="ECO:0000313" key="3">
    <source>
        <dbReference type="Proteomes" id="UP000002630"/>
    </source>
</evidence>
<organism evidence="2 3">
    <name type="scientific">Ectocarpus siliculosus</name>
    <name type="common">Brown alga</name>
    <name type="synonym">Conferva siliculosa</name>
    <dbReference type="NCBI Taxonomy" id="2880"/>
    <lineage>
        <taxon>Eukaryota</taxon>
        <taxon>Sar</taxon>
        <taxon>Stramenopiles</taxon>
        <taxon>Ochrophyta</taxon>
        <taxon>PX clade</taxon>
        <taxon>Phaeophyceae</taxon>
        <taxon>Ectocarpales</taxon>
        <taxon>Ectocarpaceae</taxon>
        <taxon>Ectocarpus</taxon>
    </lineage>
</organism>
<feature type="region of interest" description="Disordered" evidence="1">
    <location>
        <begin position="88"/>
        <end position="128"/>
    </location>
</feature>
<keyword evidence="3" id="KW-1185">Reference proteome</keyword>
<proteinExistence type="predicted"/>
<protein>
    <submittedName>
        <fullName evidence="2">Uncharacterized protein</fullName>
    </submittedName>
</protein>
<dbReference type="InParanoid" id="D7FZW3"/>
<feature type="compositionally biased region" description="Basic and acidic residues" evidence="1">
    <location>
        <begin position="88"/>
        <end position="103"/>
    </location>
</feature>
<dbReference type="PROSITE" id="PS51257">
    <property type="entry name" value="PROKAR_LIPOPROTEIN"/>
    <property type="match status" value="1"/>
</dbReference>
<dbReference type="Proteomes" id="UP000002630">
    <property type="component" value="Linkage Group LG21"/>
</dbReference>
<sequence>MRTSVTSFIAAGALACSSSTSAFLFPSAAVGLRSAARTSVASQSIISRSSSGRRAVMLFAEKEDGDEEQEPMDLDLEQMFEVFEAADKEVSDEEVGKKGDKKPAAGAKDPAEAMGDMLSSFFGGGEKK</sequence>
<reference evidence="2 3" key="1">
    <citation type="journal article" date="2010" name="Nature">
        <title>The Ectocarpus genome and the independent evolution of multicellularity in brown algae.</title>
        <authorList>
            <person name="Cock J.M."/>
            <person name="Sterck L."/>
            <person name="Rouze P."/>
            <person name="Scornet D."/>
            <person name="Allen A.E."/>
            <person name="Amoutzias G."/>
            <person name="Anthouard V."/>
            <person name="Artiguenave F."/>
            <person name="Aury J.M."/>
            <person name="Badger J.H."/>
            <person name="Beszteri B."/>
            <person name="Billiau K."/>
            <person name="Bonnet E."/>
            <person name="Bothwell J.H."/>
            <person name="Bowler C."/>
            <person name="Boyen C."/>
            <person name="Brownlee C."/>
            <person name="Carrano C.J."/>
            <person name="Charrier B."/>
            <person name="Cho G.Y."/>
            <person name="Coelho S.M."/>
            <person name="Collen J."/>
            <person name="Corre E."/>
            <person name="Da Silva C."/>
            <person name="Delage L."/>
            <person name="Delaroque N."/>
            <person name="Dittami S.M."/>
            <person name="Doulbeau S."/>
            <person name="Elias M."/>
            <person name="Farnham G."/>
            <person name="Gachon C.M."/>
            <person name="Gschloessl B."/>
            <person name="Heesch S."/>
            <person name="Jabbari K."/>
            <person name="Jubin C."/>
            <person name="Kawai H."/>
            <person name="Kimura K."/>
            <person name="Kloareg B."/>
            <person name="Kupper F.C."/>
            <person name="Lang D."/>
            <person name="Le Bail A."/>
            <person name="Leblanc C."/>
            <person name="Lerouge P."/>
            <person name="Lohr M."/>
            <person name="Lopez P.J."/>
            <person name="Martens C."/>
            <person name="Maumus F."/>
            <person name="Michel G."/>
            <person name="Miranda-Saavedra D."/>
            <person name="Morales J."/>
            <person name="Moreau H."/>
            <person name="Motomura T."/>
            <person name="Nagasato C."/>
            <person name="Napoli C.A."/>
            <person name="Nelson D.R."/>
            <person name="Nyvall-Collen P."/>
            <person name="Peters A.F."/>
            <person name="Pommier C."/>
            <person name="Potin P."/>
            <person name="Poulain J."/>
            <person name="Quesneville H."/>
            <person name="Read B."/>
            <person name="Rensing S.A."/>
            <person name="Ritter A."/>
            <person name="Rousvoal S."/>
            <person name="Samanta M."/>
            <person name="Samson G."/>
            <person name="Schroeder D.C."/>
            <person name="Segurens B."/>
            <person name="Strittmatter M."/>
            <person name="Tonon T."/>
            <person name="Tregear J.W."/>
            <person name="Valentin K."/>
            <person name="von Dassow P."/>
            <person name="Yamagishi T."/>
            <person name="Van de Peer Y."/>
            <person name="Wincker P."/>
        </authorList>
    </citation>
    <scope>NUCLEOTIDE SEQUENCE [LARGE SCALE GENOMIC DNA]</scope>
    <source>
        <strain evidence="3">Ec32 / CCAP1310/4</strain>
    </source>
</reference>
<accession>D7FZW3</accession>
<evidence type="ECO:0000256" key="1">
    <source>
        <dbReference type="SAM" id="MobiDB-lite"/>
    </source>
</evidence>
<dbReference type="EMBL" id="FN648586">
    <property type="protein sequence ID" value="CBJ48588.1"/>
    <property type="molecule type" value="Genomic_DNA"/>
</dbReference>
<dbReference type="EMBL" id="FN649746">
    <property type="protein sequence ID" value="CBJ48588.1"/>
    <property type="molecule type" value="Genomic_DNA"/>
</dbReference>